<evidence type="ECO:0000256" key="2">
    <source>
        <dbReference type="ARBA" id="ARBA00022485"/>
    </source>
</evidence>
<keyword evidence="4" id="KW-0408">Iron</keyword>
<organism evidence="8">
    <name type="scientific">Candidatus Methanogaster sp. ANME-2c ERB4</name>
    <dbReference type="NCBI Taxonomy" id="2759911"/>
    <lineage>
        <taxon>Archaea</taxon>
        <taxon>Methanobacteriati</taxon>
        <taxon>Methanobacteriota</taxon>
        <taxon>Stenosarchaea group</taxon>
        <taxon>Methanomicrobia</taxon>
        <taxon>Methanosarcinales</taxon>
        <taxon>ANME-2 cluster</taxon>
        <taxon>Candidatus Methanogasteraceae</taxon>
        <taxon>Candidatus Methanogaster</taxon>
    </lineage>
</organism>
<dbReference type="GO" id="GO:0046872">
    <property type="term" value="F:metal ion binding"/>
    <property type="evidence" value="ECO:0007669"/>
    <property type="project" value="UniProtKB-KW"/>
</dbReference>
<dbReference type="InterPro" id="IPR004646">
    <property type="entry name" value="Fe-S_hydro-lyase_TtdA-typ_cat"/>
</dbReference>
<keyword evidence="2" id="KW-0004">4Fe-4S</keyword>
<accession>A0A7G9YLT9</accession>
<dbReference type="Pfam" id="PF05681">
    <property type="entry name" value="Fumerase"/>
    <property type="match status" value="1"/>
</dbReference>
<evidence type="ECO:0000256" key="1">
    <source>
        <dbReference type="ARBA" id="ARBA00008876"/>
    </source>
</evidence>
<dbReference type="PANTHER" id="PTHR30389:SF17">
    <property type="entry name" value="L(+)-TARTRATE DEHYDRATASE SUBUNIT ALPHA-RELATED"/>
    <property type="match status" value="1"/>
</dbReference>
<dbReference type="InterPro" id="IPR051208">
    <property type="entry name" value="Class-I_Fumarase/Tartrate_DH"/>
</dbReference>
<proteinExistence type="inferred from homology"/>
<protein>
    <recommendedName>
        <fullName evidence="7">Fe-S hydro-lyase tartrate dehydratase alpha-type catalytic domain-containing protein</fullName>
    </recommendedName>
</protein>
<evidence type="ECO:0000259" key="7">
    <source>
        <dbReference type="Pfam" id="PF05681"/>
    </source>
</evidence>
<dbReference type="NCBIfam" id="NF004885">
    <property type="entry name" value="PRK06246.1"/>
    <property type="match status" value="1"/>
</dbReference>
<evidence type="ECO:0000256" key="4">
    <source>
        <dbReference type="ARBA" id="ARBA00023004"/>
    </source>
</evidence>
<evidence type="ECO:0000256" key="3">
    <source>
        <dbReference type="ARBA" id="ARBA00022723"/>
    </source>
</evidence>
<dbReference type="GO" id="GO:0051539">
    <property type="term" value="F:4 iron, 4 sulfur cluster binding"/>
    <property type="evidence" value="ECO:0007669"/>
    <property type="project" value="UniProtKB-KW"/>
</dbReference>
<keyword evidence="3" id="KW-0479">Metal-binding</keyword>
<keyword evidence="6" id="KW-0456">Lyase</keyword>
<dbReference type="NCBIfam" id="TIGR00722">
    <property type="entry name" value="ttdA_fumA_fumB"/>
    <property type="match status" value="1"/>
</dbReference>
<dbReference type="AlphaFoldDB" id="A0A7G9YLT9"/>
<sequence>MGVGRDITYEDVTQSVVDLLLRAETRLPDDVTAALTDAHRRETDPTAKAQIEAILENIELAAMRKVPICQDTGILIFFVEIGRDCTINFDIKDAIRAGVKKATEIVPLRPNAVHPITREPSGNVGIGLPDIILDINEGDRIRITVMPKGAGSENVSRLAMLNPSQVADIKRFVLETVADAGGKPCPPVIVGVGIGGSFDKAARLAKKALLREICVNGSAADACINAFGVDARDRVLIACVMDDFELEILDAINSLGIGTMGLGGDITALAVHIEYAHCHTASLPVAVNIQCWANRRASVELGG</sequence>
<evidence type="ECO:0000313" key="8">
    <source>
        <dbReference type="EMBL" id="QNO48973.1"/>
    </source>
</evidence>
<comment type="similarity">
    <text evidence="1">Belongs to the class-I fumarase family.</text>
</comment>
<dbReference type="EMBL" id="MT631368">
    <property type="protein sequence ID" value="QNO48973.1"/>
    <property type="molecule type" value="Genomic_DNA"/>
</dbReference>
<gene>
    <name evidence="8" type="ORF">CMADCPIN_00003</name>
</gene>
<dbReference type="GO" id="GO:0016829">
    <property type="term" value="F:lyase activity"/>
    <property type="evidence" value="ECO:0007669"/>
    <property type="project" value="UniProtKB-KW"/>
</dbReference>
<keyword evidence="5" id="KW-0411">Iron-sulfur</keyword>
<reference evidence="8" key="1">
    <citation type="submission" date="2020-06" db="EMBL/GenBank/DDBJ databases">
        <title>Unique genomic features of the anaerobic methanotrophic archaea.</title>
        <authorList>
            <person name="Chadwick G.L."/>
            <person name="Skennerton C.T."/>
            <person name="Laso-Perez R."/>
            <person name="Leu A.O."/>
            <person name="Speth D.R."/>
            <person name="Yu H."/>
            <person name="Morgan-Lang C."/>
            <person name="Hatzenpichler R."/>
            <person name="Goudeau D."/>
            <person name="Malmstrom R."/>
            <person name="Brazelton W.J."/>
            <person name="Woyke T."/>
            <person name="Hallam S.J."/>
            <person name="Tyson G.W."/>
            <person name="Wegener G."/>
            <person name="Boetius A."/>
            <person name="Orphan V."/>
        </authorList>
    </citation>
    <scope>NUCLEOTIDE SEQUENCE</scope>
</reference>
<dbReference type="PANTHER" id="PTHR30389">
    <property type="entry name" value="FUMARATE HYDRATASE-RELATED"/>
    <property type="match status" value="1"/>
</dbReference>
<evidence type="ECO:0000256" key="5">
    <source>
        <dbReference type="ARBA" id="ARBA00023014"/>
    </source>
</evidence>
<feature type="domain" description="Fe-S hydro-lyase tartrate dehydratase alpha-type catalytic" evidence="7">
    <location>
        <begin position="14"/>
        <end position="299"/>
    </location>
</feature>
<evidence type="ECO:0000256" key="6">
    <source>
        <dbReference type="ARBA" id="ARBA00023239"/>
    </source>
</evidence>
<name>A0A7G9YLT9_9EURY</name>